<dbReference type="Pfam" id="PF00300">
    <property type="entry name" value="His_Phos_1"/>
    <property type="match status" value="1"/>
</dbReference>
<dbReference type="InterPro" id="IPR029033">
    <property type="entry name" value="His_PPase_superfam"/>
</dbReference>
<gene>
    <name evidence="3" type="ORF">EXU48_21055</name>
</gene>
<dbReference type="RefSeq" id="WP_133109659.1">
    <property type="nucleotide sequence ID" value="NZ_SMNA01000013.1"/>
</dbReference>
<keyword evidence="2" id="KW-0413">Isomerase</keyword>
<sequence length="230" mass="24907">MRFVVIRHGQSANNLLESQTGASIGRHHDPELTDLGHTQAALLAQAVAAGVLPWQLTHIHTSLMTRAVQTAAPLADAVDLPLLGHLDAYETAGVFIDGEDGMPRTHPGATADALQAVSSRLVLPAGAGPNGWYVKPYEHDHQARAERARILIEGLREQHQATDVVALLTHGAFFQHLFRSFLGITAMTGWVTKHNTAISLFADEPLTDLTTMTARAIDWMPHLSEDLVST</sequence>
<evidence type="ECO:0000256" key="1">
    <source>
        <dbReference type="ARBA" id="ARBA00023152"/>
    </source>
</evidence>
<accession>A0ABY2DY33</accession>
<dbReference type="PROSITE" id="PS00175">
    <property type="entry name" value="PG_MUTASE"/>
    <property type="match status" value="1"/>
</dbReference>
<name>A0ABY2DY33_9MICO</name>
<evidence type="ECO:0000313" key="4">
    <source>
        <dbReference type="Proteomes" id="UP000504882"/>
    </source>
</evidence>
<evidence type="ECO:0000313" key="3">
    <source>
        <dbReference type="EMBL" id="TDE89217.1"/>
    </source>
</evidence>
<dbReference type="PANTHER" id="PTHR48100:SF1">
    <property type="entry name" value="HISTIDINE PHOSPHATASE FAMILY PROTEIN-RELATED"/>
    <property type="match status" value="1"/>
</dbReference>
<protein>
    <submittedName>
        <fullName evidence="3">Histidine phosphatase family protein</fullName>
    </submittedName>
</protein>
<dbReference type="InterPro" id="IPR013078">
    <property type="entry name" value="His_Pase_superF_clade-1"/>
</dbReference>
<evidence type="ECO:0000256" key="2">
    <source>
        <dbReference type="ARBA" id="ARBA00023235"/>
    </source>
</evidence>
<dbReference type="CDD" id="cd07067">
    <property type="entry name" value="HP_PGM_like"/>
    <property type="match status" value="1"/>
</dbReference>
<keyword evidence="4" id="KW-1185">Reference proteome</keyword>
<keyword evidence="1" id="KW-0324">Glycolysis</keyword>
<dbReference type="Gene3D" id="3.40.50.1240">
    <property type="entry name" value="Phosphoglycerate mutase-like"/>
    <property type="match status" value="1"/>
</dbReference>
<dbReference type="SUPFAM" id="SSF53254">
    <property type="entry name" value="Phosphoglycerate mutase-like"/>
    <property type="match status" value="1"/>
</dbReference>
<proteinExistence type="predicted"/>
<dbReference type="InterPro" id="IPR050275">
    <property type="entry name" value="PGM_Phosphatase"/>
</dbReference>
<dbReference type="EMBL" id="SMNA01000013">
    <property type="protein sequence ID" value="TDE89217.1"/>
    <property type="molecule type" value="Genomic_DNA"/>
</dbReference>
<dbReference type="PANTHER" id="PTHR48100">
    <property type="entry name" value="BROAD-SPECIFICITY PHOSPHATASE YOR283W-RELATED"/>
    <property type="match status" value="1"/>
</dbReference>
<dbReference type="Proteomes" id="UP000504882">
    <property type="component" value="Unassembled WGS sequence"/>
</dbReference>
<reference evidence="3 4" key="1">
    <citation type="submission" date="2019-03" db="EMBL/GenBank/DDBJ databases">
        <title>Genomic features of bacteria from cold environments.</title>
        <authorList>
            <person name="Shen L."/>
        </authorList>
    </citation>
    <scope>NUCLEOTIDE SEQUENCE [LARGE SCALE GENOMIC DNA]</scope>
    <source>
        <strain evidence="4">T3246-1</strain>
    </source>
</reference>
<comment type="caution">
    <text evidence="3">The sequence shown here is derived from an EMBL/GenBank/DDBJ whole genome shotgun (WGS) entry which is preliminary data.</text>
</comment>
<dbReference type="InterPro" id="IPR001345">
    <property type="entry name" value="PG/BPGM_mutase_AS"/>
</dbReference>
<dbReference type="SMART" id="SM00855">
    <property type="entry name" value="PGAM"/>
    <property type="match status" value="1"/>
</dbReference>
<organism evidence="3 4">
    <name type="scientific">Occultella glacieicola</name>
    <dbReference type="NCBI Taxonomy" id="2518684"/>
    <lineage>
        <taxon>Bacteria</taxon>
        <taxon>Bacillati</taxon>
        <taxon>Actinomycetota</taxon>
        <taxon>Actinomycetes</taxon>
        <taxon>Micrococcales</taxon>
        <taxon>Ruaniaceae</taxon>
        <taxon>Occultella</taxon>
    </lineage>
</organism>